<feature type="non-terminal residue" evidence="9">
    <location>
        <position position="1"/>
    </location>
</feature>
<name>A0A6S7JJW6_PARCT</name>
<accession>A0A6S7JJW6</accession>
<comment type="subcellular location">
    <subcellularLocation>
        <location evidence="4">Rough endoplasmic reticulum membrane</location>
        <topology evidence="4">Single-pass type I membrane protein</topology>
    </subcellularLocation>
</comment>
<gene>
    <name evidence="9" type="ORF">PACLA_8A023659</name>
</gene>
<dbReference type="InterPro" id="IPR003886">
    <property type="entry name" value="NIDO_dom"/>
</dbReference>
<feature type="compositionally biased region" description="Basic and acidic residues" evidence="8">
    <location>
        <begin position="317"/>
        <end position="330"/>
    </location>
</feature>
<evidence type="ECO:0000256" key="2">
    <source>
        <dbReference type="ARBA" id="ARBA00022989"/>
    </source>
</evidence>
<evidence type="ECO:0000256" key="7">
    <source>
        <dbReference type="ARBA" id="ARBA00034902"/>
    </source>
</evidence>
<evidence type="ECO:0000313" key="9">
    <source>
        <dbReference type="EMBL" id="CAB4011538.1"/>
    </source>
</evidence>
<dbReference type="SMART" id="SM00539">
    <property type="entry name" value="NIDO"/>
    <property type="match status" value="1"/>
</dbReference>
<feature type="compositionally biased region" description="Basic and acidic residues" evidence="8">
    <location>
        <begin position="16"/>
        <end position="30"/>
    </location>
</feature>
<feature type="region of interest" description="Disordered" evidence="8">
    <location>
        <begin position="317"/>
        <end position="363"/>
    </location>
</feature>
<dbReference type="Pfam" id="PF07946">
    <property type="entry name" value="CCDC47"/>
    <property type="match status" value="1"/>
</dbReference>
<dbReference type="PANTHER" id="PTHR12883:SF0">
    <property type="entry name" value="PAT COMPLEX SUBUNIT CCDC47"/>
    <property type="match status" value="1"/>
</dbReference>
<proteinExistence type="inferred from homology"/>
<dbReference type="GO" id="GO:0030867">
    <property type="term" value="C:rough endoplasmic reticulum membrane"/>
    <property type="evidence" value="ECO:0007669"/>
    <property type="project" value="UniProtKB-SubCell"/>
</dbReference>
<keyword evidence="2" id="KW-1133">Transmembrane helix</keyword>
<dbReference type="PROSITE" id="PS51220">
    <property type="entry name" value="NIDO"/>
    <property type="match status" value="1"/>
</dbReference>
<dbReference type="PANTHER" id="PTHR12883">
    <property type="entry name" value="ADIPOCYTE-SPECIFIC PROTEIN 4-RELATED"/>
    <property type="match status" value="1"/>
</dbReference>
<comment type="similarity">
    <text evidence="5">Belongs to the CCDC47 family.</text>
</comment>
<dbReference type="Proteomes" id="UP001152795">
    <property type="component" value="Unassembled WGS sequence"/>
</dbReference>
<sequence length="545" mass="63063">TEDDYDHFADEEEFEGYSKDKSGNKGKQSEPDLKIAKVPLHLRANWEGFYLEILMIAGLAAYALNFFAGRSKNSKLATAWMKYNRTIMQDNFSIVGDDGSGDEPQQGILVKESESHYSLWCSGRVNCEGLLVELKLLKRHDLVHVLTYMFKPTSDKMVATVYMSDEDMDNFVFAIYPKRTAGRMQKELQDLSFFCPERRPGEKVGLPSTYSVISESAEILSLLSVTVTKLITDKSDLFESLHFSDQYAGYKKNPDEAENPEEIKPPKARKVLIFTFNLPGKGKTKYAYMEMCKPLINVIFHFMDKVKKFKLSKDAKTKSDKKRREMEESFWKQAHASRQEAAQQRREDKQRAEKERMMNEDDTEKQRRWELSIVFYLNKLKFDNEFLHALSSVSSKLCVFPLLEKNYQSESSQETAPEFKPTQSIKMEVSQYTPDPFPLGSNRRIIAPFWADVDTRNGGVVYYRETQDLAIRTRVSEEIRKYFVRQRRFSAKWVLIVSWLNVARYGGTSSPSNTFQTILATDGINSFSIFYYNKIEWTFGTLSKG</sequence>
<dbReference type="GO" id="GO:0005509">
    <property type="term" value="F:calcium ion binding"/>
    <property type="evidence" value="ECO:0007669"/>
    <property type="project" value="InterPro"/>
</dbReference>
<keyword evidence="10" id="KW-1185">Reference proteome</keyword>
<reference evidence="9" key="1">
    <citation type="submission" date="2020-04" db="EMBL/GenBank/DDBJ databases">
        <authorList>
            <person name="Alioto T."/>
            <person name="Alioto T."/>
            <person name="Gomez Garrido J."/>
        </authorList>
    </citation>
    <scope>NUCLEOTIDE SEQUENCE</scope>
    <source>
        <strain evidence="9">A484AB</strain>
    </source>
</reference>
<evidence type="ECO:0000256" key="3">
    <source>
        <dbReference type="ARBA" id="ARBA00023136"/>
    </source>
</evidence>
<evidence type="ECO:0000256" key="4">
    <source>
        <dbReference type="ARBA" id="ARBA00034697"/>
    </source>
</evidence>
<evidence type="ECO:0000256" key="5">
    <source>
        <dbReference type="ARBA" id="ARBA00034746"/>
    </source>
</evidence>
<dbReference type="GO" id="GO:0032469">
    <property type="term" value="P:endoplasmic reticulum calcium ion homeostasis"/>
    <property type="evidence" value="ECO:0007669"/>
    <property type="project" value="InterPro"/>
</dbReference>
<evidence type="ECO:0000256" key="8">
    <source>
        <dbReference type="SAM" id="MobiDB-lite"/>
    </source>
</evidence>
<dbReference type="Pfam" id="PF06119">
    <property type="entry name" value="NIDO"/>
    <property type="match status" value="1"/>
</dbReference>
<evidence type="ECO:0000313" key="10">
    <source>
        <dbReference type="Proteomes" id="UP001152795"/>
    </source>
</evidence>
<evidence type="ECO:0000256" key="6">
    <source>
        <dbReference type="ARBA" id="ARBA00034875"/>
    </source>
</evidence>
<organism evidence="9 10">
    <name type="scientific">Paramuricea clavata</name>
    <name type="common">Red gorgonian</name>
    <name type="synonym">Violescent sea-whip</name>
    <dbReference type="NCBI Taxonomy" id="317549"/>
    <lineage>
        <taxon>Eukaryota</taxon>
        <taxon>Metazoa</taxon>
        <taxon>Cnidaria</taxon>
        <taxon>Anthozoa</taxon>
        <taxon>Octocorallia</taxon>
        <taxon>Malacalcyonacea</taxon>
        <taxon>Plexauridae</taxon>
        <taxon>Paramuricea</taxon>
    </lineage>
</organism>
<comment type="caution">
    <text evidence="9">The sequence shown here is derived from an EMBL/GenBank/DDBJ whole genome shotgun (WGS) entry which is preliminary data.</text>
</comment>
<dbReference type="GO" id="GO:0007160">
    <property type="term" value="P:cell-matrix adhesion"/>
    <property type="evidence" value="ECO:0007669"/>
    <property type="project" value="InterPro"/>
</dbReference>
<keyword evidence="3" id="KW-0472">Membrane</keyword>
<dbReference type="EMBL" id="CACRXK020007183">
    <property type="protein sequence ID" value="CAB4011538.1"/>
    <property type="molecule type" value="Genomic_DNA"/>
</dbReference>
<dbReference type="InterPro" id="IPR012879">
    <property type="entry name" value="CCDC47"/>
</dbReference>
<feature type="compositionally biased region" description="Acidic residues" evidence="8">
    <location>
        <begin position="1"/>
        <end position="15"/>
    </location>
</feature>
<dbReference type="OrthoDB" id="10039147at2759"/>
<feature type="compositionally biased region" description="Basic and acidic residues" evidence="8">
    <location>
        <begin position="343"/>
        <end position="363"/>
    </location>
</feature>
<keyword evidence="1" id="KW-0812">Transmembrane</keyword>
<protein>
    <recommendedName>
        <fullName evidence="6">PAT complex subunit CCDC47</fullName>
    </recommendedName>
    <alternativeName>
        <fullName evidence="7">Coiled-coil domain-containing protein 47</fullName>
    </alternativeName>
</protein>
<evidence type="ECO:0000256" key="1">
    <source>
        <dbReference type="ARBA" id="ARBA00022692"/>
    </source>
</evidence>
<feature type="region of interest" description="Disordered" evidence="8">
    <location>
        <begin position="1"/>
        <end position="30"/>
    </location>
</feature>
<feature type="non-terminal residue" evidence="9">
    <location>
        <position position="545"/>
    </location>
</feature>
<dbReference type="AlphaFoldDB" id="A0A6S7JJW6"/>